<dbReference type="Proteomes" id="UP000014207">
    <property type="component" value="Unassembled WGS sequence"/>
</dbReference>
<dbReference type="HOGENOM" id="CLU_008610_0_0_10"/>
<dbReference type="PATRIC" id="fig|1235785.3.peg.2462"/>
<name>R9H9L8_BACT4</name>
<organism evidence="2 3">
    <name type="scientific">Bacteroides thetaiotaomicron dnLKV9</name>
    <dbReference type="NCBI Taxonomy" id="1235785"/>
    <lineage>
        <taxon>Bacteria</taxon>
        <taxon>Pseudomonadati</taxon>
        <taxon>Bacteroidota</taxon>
        <taxon>Bacteroidia</taxon>
        <taxon>Bacteroidales</taxon>
        <taxon>Bacteroidaceae</taxon>
        <taxon>Bacteroides</taxon>
    </lineage>
</organism>
<dbReference type="GeneID" id="82153984"/>
<accession>R9H9L8</accession>
<evidence type="ECO:0000259" key="1">
    <source>
        <dbReference type="Pfam" id="PF18814"/>
    </source>
</evidence>
<reference evidence="2 3" key="1">
    <citation type="submission" date="2013-04" db="EMBL/GenBank/DDBJ databases">
        <title>The Genome Sequence of Bacteroides thetaiotaomicron dnLKV9.</title>
        <authorList>
            <consortium name="The Broad Institute Genomics Platform"/>
            <consortium name="The Broad Institute Genome Sequencing Center for Infectious Disease"/>
            <person name="Earl A."/>
            <person name="Xavier R."/>
            <person name="Kuhn K."/>
            <person name="Stappenbeck T."/>
            <person name="Walker B."/>
            <person name="Young S."/>
            <person name="Zeng Q."/>
            <person name="Gargeya S."/>
            <person name="Fitzgerald M."/>
            <person name="Haas B."/>
            <person name="Abouelleil A."/>
            <person name="Allen A.W."/>
            <person name="Alvarado L."/>
            <person name="Arachchi H.M."/>
            <person name="Berlin A.M."/>
            <person name="Chapman S.B."/>
            <person name="Gainer-Dewar J."/>
            <person name="Goldberg J."/>
            <person name="Griggs A."/>
            <person name="Gujja S."/>
            <person name="Hansen M."/>
            <person name="Howarth C."/>
            <person name="Imamovic A."/>
            <person name="Ireland A."/>
            <person name="Larimer J."/>
            <person name="McCowan C."/>
            <person name="Murphy C."/>
            <person name="Pearson M."/>
            <person name="Poon T.W."/>
            <person name="Priest M."/>
            <person name="Roberts A."/>
            <person name="Saif S."/>
            <person name="Shea T."/>
            <person name="Sisk P."/>
            <person name="Sykes S."/>
            <person name="Wortman J."/>
            <person name="Nusbaum C."/>
            <person name="Birren B."/>
        </authorList>
    </citation>
    <scope>NUCLEOTIDE SEQUENCE [LARGE SCALE GENOMIC DNA]</scope>
    <source>
        <strain evidence="3">dnLKV9</strain>
    </source>
</reference>
<proteinExistence type="predicted"/>
<evidence type="ECO:0000313" key="3">
    <source>
        <dbReference type="Proteomes" id="UP000014207"/>
    </source>
</evidence>
<dbReference type="RefSeq" id="WP_016268426.1">
    <property type="nucleotide sequence ID" value="NZ_KE159459.1"/>
</dbReference>
<dbReference type="Pfam" id="PF18814">
    <property type="entry name" value="PBECR5"/>
    <property type="match status" value="1"/>
</dbReference>
<sequence>MNISDKYFMEGETGLFPFYRTEPSAGHKSAGTETVRTGDTPVLEAAREKVVELVREETGDILFREAGESGGEKSLVGLHNISEERLLKALRLGGFANPSAAVIDISRQTHEGYGEISLVLPASMIDRHSGRNAGTWSQDAWTPVYPQIERQFGGTGGDRASGDIMSVPEEMRNETRRGINSWMDGRSADRLAYLYLHEQGKAPGLVRREARYPESLHNAVRDIMGDNSALYDVSAGKRSELLGLYIRENFSGDRTAYGKELQGKMIRLEEKISSRANPDSLVVRRARERLDALRETGYDYRELADFTENVLNDAAHAGCADDAGTTLKAREYIEMNGLKKDFDRWLDGLNERYEVKEVIFDGFTPSGMRKYIPNTLENASRFMTRLGRNAATGLGVSFSNFAAGMLKAHGSLDGIRREKGKLTTSQEDVDAFRDKWSDVFFDLGMKLQPGATGYDDYGLARLMEAAKSGNPKKYVKEEYGIDFSDTDVARLREMIGAIRNEYPAMYFETKFERPVYLEEFAAAVVPEGTSPRITGAMDKAGLKVFTYNEGDRDSRNGALKRACDVKGVRFRLAGSREVAHGGDFSLSGDDRMAALSEYASSLAEKRHIPVRVIRSINEVGSPGIRDRILGGKDIRGWYDITSDHVCLYLPAARGKEDIERTLLHEGIAHYGLRKLAGDGHMDTFLDDVYAGCDGRTRDGIDRLAGTGMDIRTATEEYLARMAEDGTDLSLWDRISNAFRKLLRNLGFTVDIDGRELRSMLAASGANLGRTAAVAVPESILTAKGGLELSPGYARALLREKGGGTDVTSLLVRMREAGVEPASLDGDGWKAVFSGKGMMLPDGRTLMAVKEPAGYGIRISGMDARSLKTAEMEI</sequence>
<dbReference type="InterPro" id="IPR040998">
    <property type="entry name" value="PBECR5"/>
</dbReference>
<gene>
    <name evidence="2" type="ORF">C799_02453</name>
</gene>
<dbReference type="EMBL" id="ASSM01000009">
    <property type="protein sequence ID" value="EOS00604.1"/>
    <property type="molecule type" value="Genomic_DNA"/>
</dbReference>
<feature type="domain" description="Barnase-EndoU-ColicinE5/D-RelE like" evidence="1">
    <location>
        <begin position="68"/>
        <end position="150"/>
    </location>
</feature>
<dbReference type="AlphaFoldDB" id="R9H9L8"/>
<comment type="caution">
    <text evidence="2">The sequence shown here is derived from an EMBL/GenBank/DDBJ whole genome shotgun (WGS) entry which is preliminary data.</text>
</comment>
<protein>
    <recommendedName>
        <fullName evidence="1">Barnase-EndoU-ColicinE5/D-RelE like domain-containing protein</fullName>
    </recommendedName>
</protein>
<evidence type="ECO:0000313" key="2">
    <source>
        <dbReference type="EMBL" id="EOS00604.1"/>
    </source>
</evidence>